<dbReference type="GO" id="GO:0016151">
    <property type="term" value="F:nickel cation binding"/>
    <property type="evidence" value="ECO:0007669"/>
    <property type="project" value="UniProtKB-UniRule"/>
</dbReference>
<evidence type="ECO:0000256" key="1">
    <source>
        <dbReference type="ARBA" id="ARBA00007177"/>
    </source>
</evidence>
<name>A0AA96LS92_9BACL</name>
<dbReference type="HAMAP" id="MF_01384">
    <property type="entry name" value="UreD"/>
    <property type="match status" value="1"/>
</dbReference>
<keyword evidence="5" id="KW-1185">Reference proteome</keyword>
<evidence type="ECO:0000313" key="5">
    <source>
        <dbReference type="Proteomes" id="UP001304650"/>
    </source>
</evidence>
<keyword evidence="3" id="KW-0996">Nickel insertion</keyword>
<sequence>MPRLTGEISAQFEVRGGLTQLVHTYHASPLKIAKTFRYDNETSNDSAQSLEQLGVYMMDCSPGLMSGDHYDINVRLEEGARVFLTNQSFTKVHPALDREGGTQHQHLQVGKDALLEYMPEPIMLYKDANLAAETEVRLAQGATLFFSDILCPGRTQRGELFQYECYVNRMKVWYEEELIFYQCQRIEPAVMTLSAPGSWESETHLGNLYIFSDRLTSTHLEALLVSLEESGEITPSIRVGASLTYKHGLVVTVMGRHAWELQALITKAWQRIRHHLLALTPLLINK</sequence>
<dbReference type="GO" id="GO:0005737">
    <property type="term" value="C:cytoplasm"/>
    <property type="evidence" value="ECO:0007669"/>
    <property type="project" value="UniProtKB-SubCell"/>
</dbReference>
<accession>A0AA96LS92</accession>
<comment type="subunit">
    <text evidence="3">UreD, UreF and UreG form a complex that acts as a GTP-hydrolysis-dependent molecular chaperone, activating the urease apoprotein by helping to assemble the nickel containing metallocenter of UreC. The UreE protein probably delivers the nickel.</text>
</comment>
<dbReference type="KEGG" id="proo:MJB10_05770"/>
<comment type="function">
    <text evidence="3">Required for maturation of urease via the functional incorporation of the urease nickel metallocenter.</text>
</comment>
<proteinExistence type="inferred from homology"/>
<comment type="subcellular location">
    <subcellularLocation>
        <location evidence="3">Cytoplasm</location>
    </subcellularLocation>
</comment>
<keyword evidence="3" id="KW-0963">Cytoplasm</keyword>
<protein>
    <recommendedName>
        <fullName evidence="3">Urease accessory protein UreD</fullName>
    </recommendedName>
</protein>
<evidence type="ECO:0000256" key="2">
    <source>
        <dbReference type="ARBA" id="ARBA00023186"/>
    </source>
</evidence>
<dbReference type="AlphaFoldDB" id="A0AA96LS92"/>
<dbReference type="RefSeq" id="WP_314802496.1">
    <property type="nucleotide sequence ID" value="NZ_CP130319.1"/>
</dbReference>
<evidence type="ECO:0000313" key="4">
    <source>
        <dbReference type="EMBL" id="WNR45611.1"/>
    </source>
</evidence>
<organism evidence="4 5">
    <name type="scientific">Paenibacillus roseopurpureus</name>
    <dbReference type="NCBI Taxonomy" id="2918901"/>
    <lineage>
        <taxon>Bacteria</taxon>
        <taxon>Bacillati</taxon>
        <taxon>Bacillota</taxon>
        <taxon>Bacilli</taxon>
        <taxon>Bacillales</taxon>
        <taxon>Paenibacillaceae</taxon>
        <taxon>Paenibacillus</taxon>
    </lineage>
</organism>
<dbReference type="InterPro" id="IPR002669">
    <property type="entry name" value="UreD"/>
</dbReference>
<gene>
    <name evidence="3" type="primary">ureD</name>
    <name evidence="4" type="ORF">MJB10_05770</name>
</gene>
<dbReference type="Pfam" id="PF01774">
    <property type="entry name" value="UreD"/>
    <property type="match status" value="1"/>
</dbReference>
<dbReference type="PANTHER" id="PTHR33643">
    <property type="entry name" value="UREASE ACCESSORY PROTEIN D"/>
    <property type="match status" value="1"/>
</dbReference>
<dbReference type="PANTHER" id="PTHR33643:SF1">
    <property type="entry name" value="UREASE ACCESSORY PROTEIN D"/>
    <property type="match status" value="1"/>
</dbReference>
<dbReference type="EMBL" id="CP130319">
    <property type="protein sequence ID" value="WNR45611.1"/>
    <property type="molecule type" value="Genomic_DNA"/>
</dbReference>
<keyword evidence="2 3" id="KW-0143">Chaperone</keyword>
<dbReference type="Proteomes" id="UP001304650">
    <property type="component" value="Chromosome"/>
</dbReference>
<evidence type="ECO:0000256" key="3">
    <source>
        <dbReference type="HAMAP-Rule" id="MF_01384"/>
    </source>
</evidence>
<comment type="similarity">
    <text evidence="1 3">Belongs to the UreD family.</text>
</comment>
<reference evidence="4" key="1">
    <citation type="submission" date="2022-02" db="EMBL/GenBank/DDBJ databases">
        <title>Paenibacillus sp. MBLB1832 Whole Genome Shotgun Sequencing.</title>
        <authorList>
            <person name="Hwang C.Y."/>
            <person name="Cho E.-S."/>
            <person name="Seo M.-J."/>
        </authorList>
    </citation>
    <scope>NUCLEOTIDE SEQUENCE</scope>
    <source>
        <strain evidence="4">MBLB1832</strain>
    </source>
</reference>